<gene>
    <name evidence="5" type="ORF">KBB96_05290</name>
</gene>
<dbReference type="InterPro" id="IPR022300">
    <property type="entry name" value="PPK2-rel_1"/>
</dbReference>
<dbReference type="AlphaFoldDB" id="A0A975J1H7"/>
<dbReference type="Pfam" id="PF03976">
    <property type="entry name" value="PPK2"/>
    <property type="match status" value="1"/>
</dbReference>
<dbReference type="PANTHER" id="PTHR34383:SF3">
    <property type="entry name" value="POLYPHOSPHATE:AMP PHOSPHOTRANSFERASE"/>
    <property type="match status" value="1"/>
</dbReference>
<dbReference type="KEGG" id="lamb:KBB96_05290"/>
<evidence type="ECO:0000313" key="5">
    <source>
        <dbReference type="EMBL" id="QUE52306.1"/>
    </source>
</evidence>
<dbReference type="NCBIfam" id="TIGR03709">
    <property type="entry name" value="PPK2_rel_1"/>
    <property type="match status" value="1"/>
</dbReference>
<dbReference type="InterPro" id="IPR022488">
    <property type="entry name" value="PPK2-related"/>
</dbReference>
<dbReference type="InterPro" id="IPR016898">
    <property type="entry name" value="Polyphosphate_phosphotransfera"/>
</dbReference>
<protein>
    <submittedName>
        <fullName evidence="5">Polyphosphate kinase 2 family protein</fullName>
    </submittedName>
</protein>
<evidence type="ECO:0000259" key="4">
    <source>
        <dbReference type="Pfam" id="PF03976"/>
    </source>
</evidence>
<evidence type="ECO:0000256" key="3">
    <source>
        <dbReference type="ARBA" id="ARBA00022777"/>
    </source>
</evidence>
<dbReference type="EMBL" id="CP073100">
    <property type="protein sequence ID" value="QUE52306.1"/>
    <property type="molecule type" value="Genomic_DNA"/>
</dbReference>
<name>A0A975J1H7_9BACT</name>
<dbReference type="GO" id="GO:0008976">
    <property type="term" value="F:polyphosphate kinase activity"/>
    <property type="evidence" value="ECO:0007669"/>
    <property type="project" value="InterPro"/>
</dbReference>
<dbReference type="GO" id="GO:0006797">
    <property type="term" value="P:polyphosphate metabolic process"/>
    <property type="evidence" value="ECO:0007669"/>
    <property type="project" value="InterPro"/>
</dbReference>
<sequence>MPSKGIDRYLVKPGSKFEMASVDTSEKTLWEDLTKDDHEATYDMLRDELQHLQKVLYAQQKHRVLVVIQAMDTGGKDGCIKHVFSRIDPQGINVHSFKKPSEEELAHDFLWRVHPHVPRNGQLVIFNRSHYEDILAVRVKKLFPDEVWKRRYRHVVEFERMLAEEGTTIIKIFLHISKDEQKKRLEARLENPAKHWKFNPDDLQDRARWGDFMHAYEDLIGKTSTECAPWYVIPADRKWYRNLCVANLMVEKLRSLKMEFPHPTWDPATVRVED</sequence>
<dbReference type="InterPro" id="IPR027417">
    <property type="entry name" value="P-loop_NTPase"/>
</dbReference>
<keyword evidence="3 5" id="KW-0418">Kinase</keyword>
<feature type="domain" description="Polyphosphate kinase-2-related" evidence="4">
    <location>
        <begin position="33"/>
        <end position="257"/>
    </location>
</feature>
<dbReference type="RefSeq" id="WP_211633145.1">
    <property type="nucleotide sequence ID" value="NZ_CP073100.1"/>
</dbReference>
<evidence type="ECO:0000256" key="1">
    <source>
        <dbReference type="ARBA" id="ARBA00009924"/>
    </source>
</evidence>
<dbReference type="SUPFAM" id="SSF52540">
    <property type="entry name" value="P-loop containing nucleoside triphosphate hydrolases"/>
    <property type="match status" value="1"/>
</dbReference>
<evidence type="ECO:0000256" key="2">
    <source>
        <dbReference type="ARBA" id="ARBA00022679"/>
    </source>
</evidence>
<accession>A0A975J1H7</accession>
<dbReference type="Gene3D" id="3.40.50.300">
    <property type="entry name" value="P-loop containing nucleotide triphosphate hydrolases"/>
    <property type="match status" value="1"/>
</dbReference>
<comment type="similarity">
    <text evidence="1">Belongs to the polyphosphate kinase 2 (PPK2) family. Class I subfamily.</text>
</comment>
<dbReference type="Proteomes" id="UP000676169">
    <property type="component" value="Chromosome"/>
</dbReference>
<proteinExistence type="inferred from homology"/>
<keyword evidence="6" id="KW-1185">Reference proteome</keyword>
<evidence type="ECO:0000313" key="6">
    <source>
        <dbReference type="Proteomes" id="UP000676169"/>
    </source>
</evidence>
<organism evidence="5 6">
    <name type="scientific">Luteolibacter ambystomatis</name>
    <dbReference type="NCBI Taxonomy" id="2824561"/>
    <lineage>
        <taxon>Bacteria</taxon>
        <taxon>Pseudomonadati</taxon>
        <taxon>Verrucomicrobiota</taxon>
        <taxon>Verrucomicrobiia</taxon>
        <taxon>Verrucomicrobiales</taxon>
        <taxon>Verrucomicrobiaceae</taxon>
        <taxon>Luteolibacter</taxon>
    </lineage>
</organism>
<dbReference type="PANTHER" id="PTHR34383">
    <property type="entry name" value="POLYPHOSPHATE:AMP PHOSPHOTRANSFERASE-RELATED"/>
    <property type="match status" value="1"/>
</dbReference>
<dbReference type="PIRSF" id="PIRSF028756">
    <property type="entry name" value="PPK2_prd"/>
    <property type="match status" value="1"/>
</dbReference>
<keyword evidence="2" id="KW-0808">Transferase</keyword>
<reference evidence="5" key="1">
    <citation type="submission" date="2021-04" db="EMBL/GenBank/DDBJ databases">
        <title>Luteolibacter sp. 32A isolated from the skin of an Anderson's salamander (Ambystoma andersonii).</title>
        <authorList>
            <person name="Spergser J."/>
            <person name="Busse H.-J."/>
        </authorList>
    </citation>
    <scope>NUCLEOTIDE SEQUENCE</scope>
    <source>
        <strain evidence="5">32A</strain>
    </source>
</reference>